<dbReference type="GO" id="GO:0046982">
    <property type="term" value="F:protein heterodimerization activity"/>
    <property type="evidence" value="ECO:0007669"/>
    <property type="project" value="InterPro"/>
</dbReference>
<feature type="compositionally biased region" description="Basic and acidic residues" evidence="1">
    <location>
        <begin position="526"/>
        <end position="538"/>
    </location>
</feature>
<feature type="region of interest" description="Disordered" evidence="1">
    <location>
        <begin position="1079"/>
        <end position="1202"/>
    </location>
</feature>
<dbReference type="Gene3D" id="1.10.20.10">
    <property type="entry name" value="Histone, subunit A"/>
    <property type="match status" value="1"/>
</dbReference>
<feature type="compositionally biased region" description="Polar residues" evidence="1">
    <location>
        <begin position="844"/>
        <end position="853"/>
    </location>
</feature>
<dbReference type="InterPro" id="IPR009072">
    <property type="entry name" value="Histone-fold"/>
</dbReference>
<dbReference type="Proteomes" id="UP000008782">
    <property type="component" value="Unassembled WGS sequence"/>
</dbReference>
<feature type="compositionally biased region" description="Low complexity" evidence="1">
    <location>
        <begin position="692"/>
        <end position="701"/>
    </location>
</feature>
<feature type="compositionally biased region" description="Acidic residues" evidence="1">
    <location>
        <begin position="540"/>
        <end position="552"/>
    </location>
</feature>
<feature type="compositionally biased region" description="Basic residues" evidence="1">
    <location>
        <begin position="1283"/>
        <end position="1292"/>
    </location>
</feature>
<gene>
    <name evidence="2" type="ORF">GLRG_03433</name>
</gene>
<feature type="compositionally biased region" description="Low complexity" evidence="1">
    <location>
        <begin position="784"/>
        <end position="794"/>
    </location>
</feature>
<feature type="compositionally biased region" description="Polar residues" evidence="1">
    <location>
        <begin position="824"/>
        <end position="834"/>
    </location>
</feature>
<feature type="compositionally biased region" description="Basic and acidic residues" evidence="1">
    <location>
        <begin position="347"/>
        <end position="356"/>
    </location>
</feature>
<dbReference type="GeneID" id="24408798"/>
<feature type="compositionally biased region" description="Polar residues" evidence="1">
    <location>
        <begin position="554"/>
        <end position="572"/>
    </location>
</feature>
<proteinExistence type="predicted"/>
<feature type="compositionally biased region" description="Polar residues" evidence="1">
    <location>
        <begin position="480"/>
        <end position="490"/>
    </location>
</feature>
<evidence type="ECO:0000313" key="3">
    <source>
        <dbReference type="Proteomes" id="UP000008782"/>
    </source>
</evidence>
<dbReference type="STRING" id="645133.E3QBF0"/>
<feature type="compositionally biased region" description="Low complexity" evidence="1">
    <location>
        <begin position="651"/>
        <end position="660"/>
    </location>
</feature>
<feature type="compositionally biased region" description="Basic and acidic residues" evidence="1">
    <location>
        <begin position="800"/>
        <end position="809"/>
    </location>
</feature>
<evidence type="ECO:0000256" key="1">
    <source>
        <dbReference type="SAM" id="MobiDB-lite"/>
    </source>
</evidence>
<dbReference type="HOGENOM" id="CLU_002983_1_0_1"/>
<feature type="compositionally biased region" description="Basic and acidic residues" evidence="1">
    <location>
        <begin position="719"/>
        <end position="731"/>
    </location>
</feature>
<dbReference type="OrthoDB" id="5382203at2759"/>
<feature type="compositionally biased region" description="Polar residues" evidence="1">
    <location>
        <begin position="732"/>
        <end position="759"/>
    </location>
</feature>
<name>E3QBF0_COLGM</name>
<feature type="compositionally biased region" description="Basic and acidic residues" evidence="1">
    <location>
        <begin position="508"/>
        <end position="517"/>
    </location>
</feature>
<feature type="region of interest" description="Disordered" evidence="1">
    <location>
        <begin position="343"/>
        <end position="362"/>
    </location>
</feature>
<accession>E3QBF0</accession>
<evidence type="ECO:0008006" key="4">
    <source>
        <dbReference type="Google" id="ProtNLM"/>
    </source>
</evidence>
<keyword evidence="3" id="KW-1185">Reference proteome</keyword>
<feature type="compositionally biased region" description="Polar residues" evidence="1">
    <location>
        <begin position="312"/>
        <end position="324"/>
    </location>
</feature>
<evidence type="ECO:0000313" key="2">
    <source>
        <dbReference type="EMBL" id="EFQ28289.1"/>
    </source>
</evidence>
<dbReference type="RefSeq" id="XP_008092309.1">
    <property type="nucleotide sequence ID" value="XM_008094118.1"/>
</dbReference>
<sequence>MATTTAGSTVASQPTSGISTPQFPTRSRAQSISSDRPSTIMSAGLMSPPLSVTPEAAFIAASAASQIVTNDHDSYADTWYDQHGIEPAGETAMVSASALQLVNSFLDQLLFNFLSASRATTLAALRPAVSEVLKPKLAKDAINQADEELREYLGGADEDDFVQPQGAGSKDWDLELVWRRTRLRCMVYSSLGDMEEEDEDYHMDQGNLKPGIDECGPEVISPAVAIFLTSILEYMGEQALVIASQAAYHRLRAKFEKEPKRGVKSIADIADRIVVEELDMERVALDRTLGRLWRAWKKRLRSPALDARPFSRASSVRYRQSSTPENRENTLPEKGLGIQEAPQEEAEMQHPNDHSKASAIPLPIGDRDIDEIEVPGLAFHSDDEESGSEEEEPLVQRPKSLMIFASQPIDDIATPTMSQPHTPIAPSGRKRSNSLPTPSPSPYASPVFKRAGFDSVQTEPAGEQARSGENEISTEAIPTDLQSAGKSQASPGVLAPVQESVEVESQAEIEKVPEPKPRNPNRLSRKSLEPKPKPKPVQEESGDIDDFTEEPEICTSSRVSIAGRSSPSNSESGRAVVVDPKMLQRTPSVHSARVVDVHGPRSPVIGSRKSSVDASDRSADISRANSGSRVAPPIIQEAQKPKPAEIDIVIRSSSSTPRTRSPVEKLSRRQKTNESISEVDEDAEVRPNLQAVSNSVKQKSSSSHDHAPSVTKVTILSDTHTHGVIAEDRMSSPRQRSQTTPSVPNNGRSAAQVAHSPTASVGAVTVERSIAGHDSPNHSRHPRTSGSSGSSSTGKIRAVRNSEESKASCRADNLPRNFEELIQSDETIQYTLTPESMRHLDANRAQTTSPSTGHKSRKSENALTVMNGERNRPASSMDMRRTVSVSRATGFSSHPPEAKHKGFVPRAPPSNTSARPKTGGPQARDARVPRDTAMNDFAVFIRSTGPAAENGPAALRNVSAPVAPPVKINVEPKRVSSANRPRLQARDAAVDNREDNSDLIDFIRRGPPNANNPRIPRTVAPFRTTMDSDQMSGAVGGKAVDASLPDIRYSQTSTTVTETTQPSIQSSINSQSALLQNRSNANALDEDVMPKRTRRRVRDPYAIDLSDEDEEDYAQAVRPPPKKEESLADFLRNYSPPPEPASVPQNIPKRKASAPSLMGRFSRKDGNSGPNGAKSAKVDSRSLNSRAGGGHGHIPIQIQDPAAEDKYSALDTTGNRSAMHSSAGRVPMKRFEPREAVSSTTRTNDLATFLRSAEPPQTTPAARPGPSVEPQQQSSSSGFSKMFSRRKKLSLA</sequence>
<dbReference type="VEuPathDB" id="FungiDB:GLRG_03433"/>
<dbReference type="eggNOG" id="ENOG502QRX2">
    <property type="taxonomic scope" value="Eukaryota"/>
</dbReference>
<feature type="region of interest" description="Disordered" evidence="1">
    <location>
        <begin position="312"/>
        <end position="334"/>
    </location>
</feature>
<feature type="region of interest" description="Disordered" evidence="1">
    <location>
        <begin position="406"/>
        <end position="930"/>
    </location>
</feature>
<protein>
    <recommendedName>
        <fullName evidence="4">Flo11</fullName>
    </recommendedName>
</protein>
<feature type="region of interest" description="Disordered" evidence="1">
    <location>
        <begin position="1214"/>
        <end position="1292"/>
    </location>
</feature>
<reference evidence="3" key="1">
    <citation type="journal article" date="2012" name="Nat. Genet.">
        <title>Lifestyle transitions in plant pathogenic Colletotrichum fungi deciphered by genome and transcriptome analyses.</title>
        <authorList>
            <person name="O'Connell R.J."/>
            <person name="Thon M.R."/>
            <person name="Hacquard S."/>
            <person name="Amyotte S.G."/>
            <person name="Kleemann J."/>
            <person name="Torres M.F."/>
            <person name="Damm U."/>
            <person name="Buiate E.A."/>
            <person name="Epstein L."/>
            <person name="Alkan N."/>
            <person name="Altmueller J."/>
            <person name="Alvarado-Balderrama L."/>
            <person name="Bauser C.A."/>
            <person name="Becker C."/>
            <person name="Birren B.W."/>
            <person name="Chen Z."/>
            <person name="Choi J."/>
            <person name="Crouch J.A."/>
            <person name="Duvick J.P."/>
            <person name="Farman M.A."/>
            <person name="Gan P."/>
            <person name="Heiman D."/>
            <person name="Henrissat B."/>
            <person name="Howard R.J."/>
            <person name="Kabbage M."/>
            <person name="Koch C."/>
            <person name="Kracher B."/>
            <person name="Kubo Y."/>
            <person name="Law A.D."/>
            <person name="Lebrun M.-H."/>
            <person name="Lee Y.-H."/>
            <person name="Miyara I."/>
            <person name="Moore N."/>
            <person name="Neumann U."/>
            <person name="Nordstroem K."/>
            <person name="Panaccione D.G."/>
            <person name="Panstruga R."/>
            <person name="Place M."/>
            <person name="Proctor R.H."/>
            <person name="Prusky D."/>
            <person name="Rech G."/>
            <person name="Reinhardt R."/>
            <person name="Rollins J.A."/>
            <person name="Rounsley S."/>
            <person name="Schardl C.L."/>
            <person name="Schwartz D.C."/>
            <person name="Shenoy N."/>
            <person name="Shirasu K."/>
            <person name="Sikhakolli U.R."/>
            <person name="Stueber K."/>
            <person name="Sukno S.A."/>
            <person name="Sweigard J.A."/>
            <person name="Takano Y."/>
            <person name="Takahara H."/>
            <person name="Trail F."/>
            <person name="van der Does H.C."/>
            <person name="Voll L.M."/>
            <person name="Will I."/>
            <person name="Young S."/>
            <person name="Zeng Q."/>
            <person name="Zhang J."/>
            <person name="Zhou S."/>
            <person name="Dickman M.B."/>
            <person name="Schulze-Lefert P."/>
            <person name="Ver Loren van Themaat E."/>
            <person name="Ma L.-J."/>
            <person name="Vaillancourt L.J."/>
        </authorList>
    </citation>
    <scope>NUCLEOTIDE SEQUENCE [LARGE SCALE GENOMIC DNA]</scope>
    <source>
        <strain evidence="3">M1.001 / M2 / FGSC 10212</strain>
    </source>
</reference>
<feature type="compositionally biased region" description="Basic and acidic residues" evidence="1">
    <location>
        <begin position="610"/>
        <end position="620"/>
    </location>
</feature>
<dbReference type="EMBL" id="GG697340">
    <property type="protein sequence ID" value="EFQ28289.1"/>
    <property type="molecule type" value="Genomic_DNA"/>
</dbReference>
<feature type="compositionally biased region" description="Polar residues" evidence="1">
    <location>
        <begin position="1"/>
        <end position="41"/>
    </location>
</feature>
<organism evidence="3">
    <name type="scientific">Colletotrichum graminicola (strain M1.001 / M2 / FGSC 10212)</name>
    <name type="common">Maize anthracnose fungus</name>
    <name type="synonym">Glomerella graminicola</name>
    <dbReference type="NCBI Taxonomy" id="645133"/>
    <lineage>
        <taxon>Eukaryota</taxon>
        <taxon>Fungi</taxon>
        <taxon>Dikarya</taxon>
        <taxon>Ascomycota</taxon>
        <taxon>Pezizomycotina</taxon>
        <taxon>Sordariomycetes</taxon>
        <taxon>Hypocreomycetidae</taxon>
        <taxon>Glomerellales</taxon>
        <taxon>Glomerellaceae</taxon>
        <taxon>Colletotrichum</taxon>
        <taxon>Colletotrichum graminicola species complex</taxon>
    </lineage>
</organism>
<feature type="compositionally biased region" description="Polar residues" evidence="1">
    <location>
        <begin position="883"/>
        <end position="892"/>
    </location>
</feature>
<feature type="compositionally biased region" description="Polar residues" evidence="1">
    <location>
        <begin position="1237"/>
        <end position="1246"/>
    </location>
</feature>
<feature type="region of interest" description="Disordered" evidence="1">
    <location>
        <begin position="1"/>
        <end position="45"/>
    </location>
</feature>